<evidence type="ECO:0000259" key="7">
    <source>
        <dbReference type="PROSITE" id="PS51160"/>
    </source>
</evidence>
<evidence type="ECO:0000313" key="9">
    <source>
        <dbReference type="Proteomes" id="UP000276055"/>
    </source>
</evidence>
<comment type="caution">
    <text evidence="8">The sequence shown here is derived from an EMBL/GenBank/DDBJ whole genome shotgun (WGS) entry which is preliminary data.</text>
</comment>
<dbReference type="InterPro" id="IPR020456">
    <property type="entry name" value="Acylphosphatase"/>
</dbReference>
<dbReference type="SUPFAM" id="SSF54975">
    <property type="entry name" value="Acylphosphatase/BLUF domain-like"/>
    <property type="match status" value="1"/>
</dbReference>
<comment type="similarity">
    <text evidence="1 6">Belongs to the acylphosphatase family.</text>
</comment>
<gene>
    <name evidence="8" type="ORF">C8D78_3774</name>
</gene>
<evidence type="ECO:0000256" key="5">
    <source>
        <dbReference type="PROSITE-ProRule" id="PRU00520"/>
    </source>
</evidence>
<name>A0A495EA00_9MICC</name>
<dbReference type="AlphaFoldDB" id="A0A495EA00"/>
<dbReference type="PROSITE" id="PS51160">
    <property type="entry name" value="ACYLPHOSPHATASE_3"/>
    <property type="match status" value="1"/>
</dbReference>
<evidence type="ECO:0000313" key="8">
    <source>
        <dbReference type="EMBL" id="RKR12667.1"/>
    </source>
</evidence>
<dbReference type="EC" id="3.6.1.7" evidence="2 5"/>
<dbReference type="InterPro" id="IPR036046">
    <property type="entry name" value="Acylphosphatase-like_dom_sf"/>
</dbReference>
<protein>
    <recommendedName>
        <fullName evidence="3 5">acylphosphatase</fullName>
        <ecNumber evidence="2 5">3.6.1.7</ecNumber>
    </recommendedName>
</protein>
<evidence type="ECO:0000256" key="1">
    <source>
        <dbReference type="ARBA" id="ARBA00005614"/>
    </source>
</evidence>
<dbReference type="Gene3D" id="3.30.70.100">
    <property type="match status" value="1"/>
</dbReference>
<feature type="active site" evidence="5">
    <location>
        <position position="51"/>
    </location>
</feature>
<organism evidence="8 9">
    <name type="scientific">Arthrobacter oryzae</name>
    <dbReference type="NCBI Taxonomy" id="409290"/>
    <lineage>
        <taxon>Bacteria</taxon>
        <taxon>Bacillati</taxon>
        <taxon>Actinomycetota</taxon>
        <taxon>Actinomycetes</taxon>
        <taxon>Micrococcales</taxon>
        <taxon>Micrococcaceae</taxon>
        <taxon>Arthrobacter</taxon>
    </lineage>
</organism>
<sequence>MADKHHAQFSADTGELVRLNARVSGVVQAVGFRYWTVRKAEELGLTGTVRNNDDGTVGIVAEGPQPVVLELRRWLRSPEAPGRVEEVQESVSAATGEFGGFQVAY</sequence>
<proteinExistence type="inferred from homology"/>
<dbReference type="InterPro" id="IPR001792">
    <property type="entry name" value="Acylphosphatase-like_dom"/>
</dbReference>
<dbReference type="Proteomes" id="UP000276055">
    <property type="component" value="Unassembled WGS sequence"/>
</dbReference>
<dbReference type="GO" id="GO:0003998">
    <property type="term" value="F:acylphosphatase activity"/>
    <property type="evidence" value="ECO:0007669"/>
    <property type="project" value="UniProtKB-EC"/>
</dbReference>
<evidence type="ECO:0000256" key="2">
    <source>
        <dbReference type="ARBA" id="ARBA00012150"/>
    </source>
</evidence>
<reference evidence="8 9" key="1">
    <citation type="submission" date="2018-10" db="EMBL/GenBank/DDBJ databases">
        <title>Genomic Encyclopedia of Type Strains, Phase IV (KMG-IV): sequencing the most valuable type-strain genomes for metagenomic binning, comparative biology and taxonomic classification.</title>
        <authorList>
            <person name="Goeker M."/>
        </authorList>
    </citation>
    <scope>NUCLEOTIDE SEQUENCE [LARGE SCALE GENOMIC DNA]</scope>
    <source>
        <strain evidence="8 9">DSM 25586</strain>
    </source>
</reference>
<comment type="catalytic activity">
    <reaction evidence="4 5">
        <text>an acyl phosphate + H2O = a carboxylate + phosphate + H(+)</text>
        <dbReference type="Rhea" id="RHEA:14965"/>
        <dbReference type="ChEBI" id="CHEBI:15377"/>
        <dbReference type="ChEBI" id="CHEBI:15378"/>
        <dbReference type="ChEBI" id="CHEBI:29067"/>
        <dbReference type="ChEBI" id="CHEBI:43474"/>
        <dbReference type="ChEBI" id="CHEBI:59918"/>
        <dbReference type="EC" id="3.6.1.7"/>
    </reaction>
</comment>
<dbReference type="Pfam" id="PF00708">
    <property type="entry name" value="Acylphosphatase"/>
    <property type="match status" value="1"/>
</dbReference>
<feature type="domain" description="Acylphosphatase-like" evidence="7">
    <location>
        <begin position="18"/>
        <end position="105"/>
    </location>
</feature>
<dbReference type="PANTHER" id="PTHR47268">
    <property type="entry name" value="ACYLPHOSPHATASE"/>
    <property type="match status" value="1"/>
</dbReference>
<dbReference type="PANTHER" id="PTHR47268:SF4">
    <property type="entry name" value="ACYLPHOSPHATASE"/>
    <property type="match status" value="1"/>
</dbReference>
<dbReference type="RefSeq" id="WP_120955352.1">
    <property type="nucleotide sequence ID" value="NZ_RBIR01000012.1"/>
</dbReference>
<evidence type="ECO:0000256" key="6">
    <source>
        <dbReference type="RuleBase" id="RU004168"/>
    </source>
</evidence>
<evidence type="ECO:0000256" key="4">
    <source>
        <dbReference type="ARBA" id="ARBA00047645"/>
    </source>
</evidence>
<dbReference type="EMBL" id="RBIR01000012">
    <property type="protein sequence ID" value="RKR12667.1"/>
    <property type="molecule type" value="Genomic_DNA"/>
</dbReference>
<keyword evidence="5" id="KW-0378">Hydrolase</keyword>
<evidence type="ECO:0000256" key="3">
    <source>
        <dbReference type="ARBA" id="ARBA00015991"/>
    </source>
</evidence>
<feature type="active site" evidence="5">
    <location>
        <position position="33"/>
    </location>
</feature>
<dbReference type="OrthoDB" id="3182027at2"/>
<dbReference type="NCBIfam" id="NF011001">
    <property type="entry name" value="PRK14427.1"/>
    <property type="match status" value="1"/>
</dbReference>
<accession>A0A495EA00</accession>